<dbReference type="InterPro" id="IPR001245">
    <property type="entry name" value="Ser-Thr/Tyr_kinase_cat_dom"/>
</dbReference>
<evidence type="ECO:0000256" key="1">
    <source>
        <dbReference type="ARBA" id="ARBA00022679"/>
    </source>
</evidence>
<dbReference type="CDD" id="cd10361">
    <property type="entry name" value="SH2_Fps_family"/>
    <property type="match status" value="1"/>
</dbReference>
<keyword evidence="11" id="KW-1133">Transmembrane helix</keyword>
<dbReference type="InterPro" id="IPR011009">
    <property type="entry name" value="Kinase-like_dom_sf"/>
</dbReference>
<keyword evidence="11" id="KW-0472">Membrane</keyword>
<reference evidence="15" key="1">
    <citation type="submission" date="2023-03" db="UniProtKB">
        <authorList>
            <consortium name="WormBaseParasite"/>
        </authorList>
    </citation>
    <scope>IDENTIFICATION</scope>
</reference>
<dbReference type="Gene3D" id="1.10.510.10">
    <property type="entry name" value="Transferase(Phosphotransferase) domain 1"/>
    <property type="match status" value="1"/>
</dbReference>
<keyword evidence="5 9" id="KW-0829">Tyrosine-protein kinase</keyword>
<dbReference type="InterPro" id="IPR000980">
    <property type="entry name" value="SH2"/>
</dbReference>
<dbReference type="SUPFAM" id="SSF56112">
    <property type="entry name" value="Protein kinase-like (PK-like)"/>
    <property type="match status" value="1"/>
</dbReference>
<evidence type="ECO:0000256" key="5">
    <source>
        <dbReference type="ARBA" id="ARBA00023137"/>
    </source>
</evidence>
<evidence type="ECO:0000256" key="7">
    <source>
        <dbReference type="PROSITE-ProRule" id="PRU00191"/>
    </source>
</evidence>
<name>A0A9J2PYB0_ASCLU</name>
<evidence type="ECO:0000259" key="12">
    <source>
        <dbReference type="PROSITE" id="PS50001"/>
    </source>
</evidence>
<comment type="similarity">
    <text evidence="9">Belongs to the protein kinase superfamily. Tyr protein kinase family.</text>
</comment>
<dbReference type="Pfam" id="PF07714">
    <property type="entry name" value="PK_Tyr_Ser-Thr"/>
    <property type="match status" value="1"/>
</dbReference>
<dbReference type="InterPro" id="IPR000719">
    <property type="entry name" value="Prot_kinase_dom"/>
</dbReference>
<comment type="catalytic activity">
    <reaction evidence="6 9">
        <text>L-tyrosyl-[protein] + ATP = O-phospho-L-tyrosyl-[protein] + ADP + H(+)</text>
        <dbReference type="Rhea" id="RHEA:10596"/>
        <dbReference type="Rhea" id="RHEA-COMP:10136"/>
        <dbReference type="Rhea" id="RHEA-COMP:20101"/>
        <dbReference type="ChEBI" id="CHEBI:15378"/>
        <dbReference type="ChEBI" id="CHEBI:30616"/>
        <dbReference type="ChEBI" id="CHEBI:46858"/>
        <dbReference type="ChEBI" id="CHEBI:61978"/>
        <dbReference type="ChEBI" id="CHEBI:456216"/>
        <dbReference type="EC" id="2.7.10.2"/>
    </reaction>
</comment>
<dbReference type="CDD" id="cd00192">
    <property type="entry name" value="PTKc"/>
    <property type="match status" value="1"/>
</dbReference>
<proteinExistence type="inferred from homology"/>
<evidence type="ECO:0000256" key="10">
    <source>
        <dbReference type="SAM" id="MobiDB-lite"/>
    </source>
</evidence>
<keyword evidence="7" id="KW-0727">SH2 domain</keyword>
<organism evidence="14 15">
    <name type="scientific">Ascaris lumbricoides</name>
    <name type="common">Giant roundworm</name>
    <dbReference type="NCBI Taxonomy" id="6252"/>
    <lineage>
        <taxon>Eukaryota</taxon>
        <taxon>Metazoa</taxon>
        <taxon>Ecdysozoa</taxon>
        <taxon>Nematoda</taxon>
        <taxon>Chromadorea</taxon>
        <taxon>Rhabditida</taxon>
        <taxon>Spirurina</taxon>
        <taxon>Ascaridomorpha</taxon>
        <taxon>Ascaridoidea</taxon>
        <taxon>Ascarididae</taxon>
        <taxon>Ascaris</taxon>
    </lineage>
</organism>
<evidence type="ECO:0000313" key="15">
    <source>
        <dbReference type="WBParaSite" id="ALUE_0001460601-mRNA-1"/>
    </source>
</evidence>
<feature type="binding site" evidence="8">
    <location>
        <position position="363"/>
    </location>
    <ligand>
        <name>ATP</name>
        <dbReference type="ChEBI" id="CHEBI:30616"/>
    </ligand>
</feature>
<dbReference type="Gene3D" id="3.30.505.10">
    <property type="entry name" value="SH2 domain"/>
    <property type="match status" value="1"/>
</dbReference>
<keyword evidence="2 8" id="KW-0547">Nucleotide-binding</keyword>
<keyword evidence="1 9" id="KW-0808">Transferase</keyword>
<dbReference type="PRINTS" id="PR00109">
    <property type="entry name" value="TYRKINASE"/>
</dbReference>
<dbReference type="PROSITE" id="PS50011">
    <property type="entry name" value="PROTEIN_KINASE_DOM"/>
    <property type="match status" value="1"/>
</dbReference>
<evidence type="ECO:0000256" key="2">
    <source>
        <dbReference type="ARBA" id="ARBA00022741"/>
    </source>
</evidence>
<keyword evidence="11" id="KW-0812">Transmembrane</keyword>
<dbReference type="PROSITE" id="PS00109">
    <property type="entry name" value="PROTEIN_KINASE_TYR"/>
    <property type="match status" value="1"/>
</dbReference>
<protein>
    <recommendedName>
        <fullName evidence="9">Tyrosine-protein kinase</fullName>
        <ecNumber evidence="9">2.7.10.2</ecNumber>
    </recommendedName>
</protein>
<evidence type="ECO:0000259" key="13">
    <source>
        <dbReference type="PROSITE" id="PS50011"/>
    </source>
</evidence>
<keyword evidence="14" id="KW-1185">Reference proteome</keyword>
<evidence type="ECO:0000256" key="9">
    <source>
        <dbReference type="RuleBase" id="RU362096"/>
    </source>
</evidence>
<dbReference type="Pfam" id="PF00017">
    <property type="entry name" value="SH2"/>
    <property type="match status" value="1"/>
</dbReference>
<dbReference type="Proteomes" id="UP000036681">
    <property type="component" value="Unplaced"/>
</dbReference>
<sequence length="767" mass="85863">LKGIRKNYREKSYSLSCKLTLNYASSALIAFEAHLLLLASITGWPSERDSKRVLIQDIWDGSSSVSYSNEFCHRRPVVLRPYRSFPINIDIEHANESDEIWIAEHDAGRPTAQQLGTGPSEPQPAPFLTPGEDAPDLRYFALASSPNLQVVRNTPGEFNENPLQVAQISALVIPPPPPGVGEHFFDIQTARDAKMAPSPQHELKLLIPPAVIHDAPVMESYENEEYYHGHLPDQDVNELLVQPGDFLLRVTDDENKGSKIILSIQWNGAVHHVPIQECGGNGFCIESATPFASMCQLIDYYTTNAIEYNHEQITLTNPILRQAWELRHNQVDLLKKIGEGAFGEVHLGRFSATSSFRVYVAIKLLKVSNQNRKQREEMMTEARMMRDFRHPNIVRFYGYAIDHEPLLIVMEHVQEGALDTYLRKKGATIPVEVRMNMCCDAATGIEYLHAIPVMHRDISARNCLYSGRMLKLSDFGLSKKGIRYQMVSTEKTPIRWTAPEVFATGVYTPKADVWAFGILMWEIFYNAQEEPYRGWNNERIRAEVRHGYRLRLPDVAPTKAKDVFAQMMVGNPDTRPAIATIANELRSAIGRMSTPATTNALQPAALKTTPTGVDAAKATTPIEVGLVPQVDAMQKVNAQRPNPQLCFGRNNQSSPLASQPTSAGKPQRETSQKRQRSQGGPQDMRLRKPTSHESMSCKKKHKTFGLKYGSSYVPFLSIGFIDFLATASSITTALNKQNTTVSHDIASNKIKLNAKTTVFHCAVFAHF</sequence>
<dbReference type="FunFam" id="3.30.200.20:FF:000518">
    <property type="entry name" value="Tyrosine-protein kinase"/>
    <property type="match status" value="1"/>
</dbReference>
<keyword evidence="3 9" id="KW-0418">Kinase</keyword>
<dbReference type="InterPro" id="IPR008266">
    <property type="entry name" value="Tyr_kinase_AS"/>
</dbReference>
<evidence type="ECO:0000256" key="4">
    <source>
        <dbReference type="ARBA" id="ARBA00022840"/>
    </source>
</evidence>
<feature type="transmembrane region" description="Helical" evidence="11">
    <location>
        <begin position="21"/>
        <end position="44"/>
    </location>
</feature>
<dbReference type="GO" id="GO:0004715">
    <property type="term" value="F:non-membrane spanning protein tyrosine kinase activity"/>
    <property type="evidence" value="ECO:0007669"/>
    <property type="project" value="UniProtKB-EC"/>
</dbReference>
<dbReference type="SMART" id="SM00252">
    <property type="entry name" value="SH2"/>
    <property type="match status" value="1"/>
</dbReference>
<feature type="compositionally biased region" description="Polar residues" evidence="10">
    <location>
        <begin position="649"/>
        <end position="664"/>
    </location>
</feature>
<evidence type="ECO:0000256" key="11">
    <source>
        <dbReference type="SAM" id="Phobius"/>
    </source>
</evidence>
<dbReference type="SUPFAM" id="SSF55550">
    <property type="entry name" value="SH2 domain"/>
    <property type="match status" value="1"/>
</dbReference>
<keyword evidence="4 8" id="KW-0067">ATP-binding</keyword>
<evidence type="ECO:0000256" key="6">
    <source>
        <dbReference type="ARBA" id="ARBA00051245"/>
    </source>
</evidence>
<dbReference type="GO" id="GO:0005524">
    <property type="term" value="F:ATP binding"/>
    <property type="evidence" value="ECO:0007669"/>
    <property type="project" value="UniProtKB-UniRule"/>
</dbReference>
<evidence type="ECO:0000256" key="3">
    <source>
        <dbReference type="ARBA" id="ARBA00022777"/>
    </source>
</evidence>
<accession>A0A9J2PYB0</accession>
<dbReference type="WBParaSite" id="ALUE_0001460601-mRNA-1">
    <property type="protein sequence ID" value="ALUE_0001460601-mRNA-1"/>
    <property type="gene ID" value="ALUE_0001460601"/>
</dbReference>
<feature type="region of interest" description="Disordered" evidence="10">
    <location>
        <begin position="641"/>
        <end position="699"/>
    </location>
</feature>
<dbReference type="InterPro" id="IPR017441">
    <property type="entry name" value="Protein_kinase_ATP_BS"/>
</dbReference>
<dbReference type="PANTHER" id="PTHR24418">
    <property type="entry name" value="TYROSINE-PROTEIN KINASE"/>
    <property type="match status" value="1"/>
</dbReference>
<evidence type="ECO:0000256" key="8">
    <source>
        <dbReference type="PROSITE-ProRule" id="PRU10141"/>
    </source>
</evidence>
<feature type="domain" description="Protein kinase" evidence="13">
    <location>
        <begin position="331"/>
        <end position="589"/>
    </location>
</feature>
<dbReference type="InterPro" id="IPR035849">
    <property type="entry name" value="Fes/Fps/Fer_SH2"/>
</dbReference>
<dbReference type="PROSITE" id="PS00107">
    <property type="entry name" value="PROTEIN_KINASE_ATP"/>
    <property type="match status" value="1"/>
</dbReference>
<dbReference type="InterPro" id="IPR050198">
    <property type="entry name" value="Non-receptor_tyrosine_kinases"/>
</dbReference>
<dbReference type="PROSITE" id="PS50001">
    <property type="entry name" value="SH2"/>
    <property type="match status" value="1"/>
</dbReference>
<dbReference type="InterPro" id="IPR036860">
    <property type="entry name" value="SH2_dom_sf"/>
</dbReference>
<evidence type="ECO:0000313" key="14">
    <source>
        <dbReference type="Proteomes" id="UP000036681"/>
    </source>
</evidence>
<feature type="domain" description="SH2" evidence="12">
    <location>
        <begin position="226"/>
        <end position="319"/>
    </location>
</feature>
<dbReference type="AlphaFoldDB" id="A0A9J2PYB0"/>
<dbReference type="EC" id="2.7.10.2" evidence="9"/>